<dbReference type="GO" id="GO:0019239">
    <property type="term" value="F:deaminase activity"/>
    <property type="evidence" value="ECO:0007669"/>
    <property type="project" value="TreeGrafter"/>
</dbReference>
<evidence type="ECO:0000313" key="2">
    <source>
        <dbReference type="EMBL" id="AJC73982.1"/>
    </source>
</evidence>
<dbReference type="InterPro" id="IPR006175">
    <property type="entry name" value="YjgF/YER057c/UK114"/>
</dbReference>
<dbReference type="Pfam" id="PF01042">
    <property type="entry name" value="Ribonuc_L-PSP"/>
    <property type="match status" value="1"/>
</dbReference>
<dbReference type="GO" id="GO:0005829">
    <property type="term" value="C:cytosol"/>
    <property type="evidence" value="ECO:0007669"/>
    <property type="project" value="TreeGrafter"/>
</dbReference>
<dbReference type="FunFam" id="3.30.1330.40:FF:000001">
    <property type="entry name" value="L-PSP family endoribonuclease"/>
    <property type="match status" value="1"/>
</dbReference>
<proteinExistence type="inferred from homology"/>
<sequence>MKIVQTDGAPKAIGPYSQAVEANGFVFVSGQIPLDPQTGQLVDGDIKKQTKRVFENIKAILAAAGCDLSNVVKVTVFTNDISNFTSINEVYSEYFNAHKPARSFVEVSALPRNAQVEIEVIAVKEAKS</sequence>
<dbReference type="KEGG" id="phy:AJ81_07040"/>
<dbReference type="InterPro" id="IPR006056">
    <property type="entry name" value="RidA"/>
</dbReference>
<dbReference type="STRING" id="1123384.AJ81_07040"/>
<evidence type="ECO:0000313" key="3">
    <source>
        <dbReference type="Proteomes" id="UP000077469"/>
    </source>
</evidence>
<dbReference type="EMBL" id="CP007141">
    <property type="protein sequence ID" value="AJC73982.1"/>
    <property type="molecule type" value="Genomic_DNA"/>
</dbReference>
<dbReference type="PATRIC" id="fig|1123384.7.peg.1414"/>
<dbReference type="SUPFAM" id="SSF55298">
    <property type="entry name" value="YjgF-like"/>
    <property type="match status" value="1"/>
</dbReference>
<evidence type="ECO:0000256" key="1">
    <source>
        <dbReference type="ARBA" id="ARBA00010552"/>
    </source>
</evidence>
<organism evidence="2 3">
    <name type="scientific">Pseudothermotoga hypogea DSM 11164 = NBRC 106472</name>
    <dbReference type="NCBI Taxonomy" id="1123384"/>
    <lineage>
        <taxon>Bacteria</taxon>
        <taxon>Thermotogati</taxon>
        <taxon>Thermotogota</taxon>
        <taxon>Thermotogae</taxon>
        <taxon>Thermotogales</taxon>
        <taxon>Thermotogaceae</taxon>
        <taxon>Pseudothermotoga</taxon>
    </lineage>
</organism>
<dbReference type="InterPro" id="IPR035959">
    <property type="entry name" value="RutC-like_sf"/>
</dbReference>
<accession>A0A0X1KRS9</accession>
<keyword evidence="3" id="KW-1185">Reference proteome</keyword>
<dbReference type="NCBIfam" id="TIGR00004">
    <property type="entry name" value="Rid family detoxifying hydrolase"/>
    <property type="match status" value="1"/>
</dbReference>
<dbReference type="InterPro" id="IPR019897">
    <property type="entry name" value="RidA_CS"/>
</dbReference>
<dbReference type="PROSITE" id="PS01094">
    <property type="entry name" value="UPF0076"/>
    <property type="match status" value="1"/>
</dbReference>
<dbReference type="PANTHER" id="PTHR11803">
    <property type="entry name" value="2-IMINOBUTANOATE/2-IMINOPROPANOATE DEAMINASE RIDA"/>
    <property type="match status" value="1"/>
</dbReference>
<dbReference type="AlphaFoldDB" id="A0A0X1KRS9"/>
<comment type="similarity">
    <text evidence="1">Belongs to the RutC family.</text>
</comment>
<protein>
    <submittedName>
        <fullName evidence="2">DfrA</fullName>
    </submittedName>
</protein>
<dbReference type="OrthoDB" id="9803101at2"/>
<name>A0A0X1KRS9_9THEM</name>
<dbReference type="Proteomes" id="UP000077469">
    <property type="component" value="Chromosome"/>
</dbReference>
<reference evidence="2 3" key="1">
    <citation type="submission" date="2014-01" db="EMBL/GenBank/DDBJ databases">
        <title>Genome sequencing of Thermotog hypogea.</title>
        <authorList>
            <person name="Zhang X."/>
            <person name="Alvare G."/>
            <person name="Fristensky B."/>
            <person name="Chen L."/>
            <person name="Suen T."/>
            <person name="Chen Q."/>
            <person name="Ma K."/>
        </authorList>
    </citation>
    <scope>NUCLEOTIDE SEQUENCE [LARGE SCALE GENOMIC DNA]</scope>
    <source>
        <strain evidence="2 3">DSM 11164</strain>
    </source>
</reference>
<dbReference type="PaxDb" id="1123384-AJ81_07040"/>
<dbReference type="RefSeq" id="WP_031504407.1">
    <property type="nucleotide sequence ID" value="NC_022795.1"/>
</dbReference>
<dbReference type="PANTHER" id="PTHR11803:SF58">
    <property type="entry name" value="PROTEIN HMF1-RELATED"/>
    <property type="match status" value="1"/>
</dbReference>
<gene>
    <name evidence="2" type="ORF">AJ81_07040</name>
</gene>
<dbReference type="Gene3D" id="3.30.1330.40">
    <property type="entry name" value="RutC-like"/>
    <property type="match status" value="1"/>
</dbReference>
<dbReference type="CDD" id="cd00448">
    <property type="entry name" value="YjgF_YER057c_UK114_family"/>
    <property type="match status" value="1"/>
</dbReference>